<comment type="caution">
    <text evidence="1">The sequence shown here is derived from an EMBL/GenBank/DDBJ whole genome shotgun (WGS) entry which is preliminary data.</text>
</comment>
<evidence type="ECO:0008006" key="3">
    <source>
        <dbReference type="Google" id="ProtNLM"/>
    </source>
</evidence>
<name>A0AAD7CSE7_MYCRO</name>
<dbReference type="InterPro" id="IPR025533">
    <property type="entry name" value="DUF4419"/>
</dbReference>
<dbReference type="PANTHER" id="PTHR31252:SF11">
    <property type="entry name" value="DUF4419 DOMAIN-CONTAINING PROTEIN"/>
    <property type="match status" value="1"/>
</dbReference>
<dbReference type="PANTHER" id="PTHR31252">
    <property type="entry name" value="DUF4419 DOMAIN-CONTAINING PROTEIN"/>
    <property type="match status" value="1"/>
</dbReference>
<sequence>MPVSFPVATHPAQPFQFLSGRNGYTAEEALAIACKDQHAKAGEILQFSLESLPPGSDPNVAYVSQCRLRDGLTIYGLLSGRNTGDKMTNLVPNQNGFVATVLEAYTKDRALVIRPEDVWLAILCQFNFFVSARAELLRANFVAHEGKRELTLVVNRQGVTRSNVDFGDLAHQMTGLIEKNVVDPALRAWAIPDFTTTTANDTTVGSVLLMATLKKYFSYKIMLCGCGIPRVTLEGERADWVSILDRLEKLKEYGLETTAWYHLLRPVITRFVAAFDAPESAANVDFWQRVAHYTPGGSGRGDYYTGWITAFTVFSNEGEWLGHRLDAARTSTAAAPETLTADEFWATYIPNLRMDARTELVFDGTPYHRLYGRNSAPPGYGEVDVKLDDNGKLFDCVMVAGSIGTRVCSSGDRTLSARGVDDTLRPVMGWWIFVKEEDGMEERAKAASSRGGGWGRATRF</sequence>
<dbReference type="AlphaFoldDB" id="A0AAD7CSE7"/>
<gene>
    <name evidence="1" type="ORF">B0H17DRAFT_1144739</name>
</gene>
<dbReference type="Proteomes" id="UP001221757">
    <property type="component" value="Unassembled WGS sequence"/>
</dbReference>
<evidence type="ECO:0000313" key="1">
    <source>
        <dbReference type="EMBL" id="KAJ7661134.1"/>
    </source>
</evidence>
<keyword evidence="2" id="KW-1185">Reference proteome</keyword>
<protein>
    <recommendedName>
        <fullName evidence="3">DUF4419 domain-containing protein</fullName>
    </recommendedName>
</protein>
<organism evidence="1 2">
    <name type="scientific">Mycena rosella</name>
    <name type="common">Pink bonnet</name>
    <name type="synonym">Agaricus rosellus</name>
    <dbReference type="NCBI Taxonomy" id="1033263"/>
    <lineage>
        <taxon>Eukaryota</taxon>
        <taxon>Fungi</taxon>
        <taxon>Dikarya</taxon>
        <taxon>Basidiomycota</taxon>
        <taxon>Agaricomycotina</taxon>
        <taxon>Agaricomycetes</taxon>
        <taxon>Agaricomycetidae</taxon>
        <taxon>Agaricales</taxon>
        <taxon>Marasmiineae</taxon>
        <taxon>Mycenaceae</taxon>
        <taxon>Mycena</taxon>
    </lineage>
</organism>
<accession>A0AAD7CSE7</accession>
<dbReference type="Pfam" id="PF14388">
    <property type="entry name" value="DUF4419"/>
    <property type="match status" value="1"/>
</dbReference>
<proteinExistence type="predicted"/>
<dbReference type="EMBL" id="JARKIE010000252">
    <property type="protein sequence ID" value="KAJ7661134.1"/>
    <property type="molecule type" value="Genomic_DNA"/>
</dbReference>
<evidence type="ECO:0000313" key="2">
    <source>
        <dbReference type="Proteomes" id="UP001221757"/>
    </source>
</evidence>
<reference evidence="1" key="1">
    <citation type="submission" date="2023-03" db="EMBL/GenBank/DDBJ databases">
        <title>Massive genome expansion in bonnet fungi (Mycena s.s.) driven by repeated elements and novel gene families across ecological guilds.</title>
        <authorList>
            <consortium name="Lawrence Berkeley National Laboratory"/>
            <person name="Harder C.B."/>
            <person name="Miyauchi S."/>
            <person name="Viragh M."/>
            <person name="Kuo A."/>
            <person name="Thoen E."/>
            <person name="Andreopoulos B."/>
            <person name="Lu D."/>
            <person name="Skrede I."/>
            <person name="Drula E."/>
            <person name="Henrissat B."/>
            <person name="Morin E."/>
            <person name="Kohler A."/>
            <person name="Barry K."/>
            <person name="LaButti K."/>
            <person name="Morin E."/>
            <person name="Salamov A."/>
            <person name="Lipzen A."/>
            <person name="Mereny Z."/>
            <person name="Hegedus B."/>
            <person name="Baldrian P."/>
            <person name="Stursova M."/>
            <person name="Weitz H."/>
            <person name="Taylor A."/>
            <person name="Grigoriev I.V."/>
            <person name="Nagy L.G."/>
            <person name="Martin F."/>
            <person name="Kauserud H."/>
        </authorList>
    </citation>
    <scope>NUCLEOTIDE SEQUENCE</scope>
    <source>
        <strain evidence="1">CBHHK067</strain>
    </source>
</reference>